<dbReference type="EMBL" id="CP144746">
    <property type="protein sequence ID" value="WVZ59417.1"/>
    <property type="molecule type" value="Genomic_DNA"/>
</dbReference>
<dbReference type="InterPro" id="IPR056423">
    <property type="entry name" value="BACK_BPM_SPOP"/>
</dbReference>
<evidence type="ECO:0000313" key="5">
    <source>
        <dbReference type="EMBL" id="WVZ59417.1"/>
    </source>
</evidence>
<dbReference type="Gene3D" id="2.60.210.10">
    <property type="entry name" value="Apoptosis, Tumor Necrosis Factor Receptor Associated Protein 2, Chain A"/>
    <property type="match status" value="1"/>
</dbReference>
<evidence type="ECO:0000313" key="4">
    <source>
        <dbReference type="EMBL" id="WVZ59416.1"/>
    </source>
</evidence>
<dbReference type="PANTHER" id="PTHR26379">
    <property type="entry name" value="BTB/POZ AND MATH DOMAIN-CONTAINING PROTEIN 1"/>
    <property type="match status" value="1"/>
</dbReference>
<dbReference type="Pfam" id="PF24570">
    <property type="entry name" value="BACK_BPM_SPOP"/>
    <property type="match status" value="1"/>
</dbReference>
<dbReference type="GO" id="GO:0016567">
    <property type="term" value="P:protein ubiquitination"/>
    <property type="evidence" value="ECO:0007669"/>
    <property type="project" value="InterPro"/>
</dbReference>
<proteinExistence type="inferred from homology"/>
<protein>
    <recommendedName>
        <fullName evidence="3">BTB domain-containing protein</fullName>
    </recommendedName>
</protein>
<keyword evidence="6" id="KW-1185">Reference proteome</keyword>
<dbReference type="EMBL" id="CP144746">
    <property type="protein sequence ID" value="WVZ59416.1"/>
    <property type="molecule type" value="Genomic_DNA"/>
</dbReference>
<dbReference type="PANTHER" id="PTHR26379:SF422">
    <property type="entry name" value="BTB DOMAIN-CONTAINING PROTEIN"/>
    <property type="match status" value="1"/>
</dbReference>
<comment type="similarity">
    <text evidence="2">Belongs to the Tdpoz family.</text>
</comment>
<dbReference type="Pfam" id="PF00651">
    <property type="entry name" value="BTB"/>
    <property type="match status" value="1"/>
</dbReference>
<reference evidence="5 6" key="1">
    <citation type="submission" date="2024-02" db="EMBL/GenBank/DDBJ databases">
        <title>High-quality chromosome-scale genome assembly of Pensacola bahiagrass (Paspalum notatum Flugge var. saurae).</title>
        <authorList>
            <person name="Vega J.M."/>
            <person name="Podio M."/>
            <person name="Orjuela J."/>
            <person name="Siena L.A."/>
            <person name="Pessino S.C."/>
            <person name="Combes M.C."/>
            <person name="Mariac C."/>
            <person name="Albertini E."/>
            <person name="Pupilli F."/>
            <person name="Ortiz J.P.A."/>
            <person name="Leblanc O."/>
        </authorList>
    </citation>
    <scope>NUCLEOTIDE SEQUENCE [LARGE SCALE GENOMIC DNA]</scope>
    <source>
        <strain evidence="5">R1</strain>
        <tissue evidence="5">Leaf</tissue>
    </source>
</reference>
<dbReference type="InterPro" id="IPR008974">
    <property type="entry name" value="TRAF-like"/>
</dbReference>
<evidence type="ECO:0000313" key="6">
    <source>
        <dbReference type="Proteomes" id="UP001341281"/>
    </source>
</evidence>
<comment type="pathway">
    <text evidence="1">Protein modification; protein ubiquitination.</text>
</comment>
<evidence type="ECO:0000256" key="1">
    <source>
        <dbReference type="ARBA" id="ARBA00004906"/>
    </source>
</evidence>
<dbReference type="SUPFAM" id="SSF54695">
    <property type="entry name" value="POZ domain"/>
    <property type="match status" value="1"/>
</dbReference>
<dbReference type="Gene3D" id="6.10.250.3030">
    <property type="match status" value="1"/>
</dbReference>
<dbReference type="Gene3D" id="3.30.710.10">
    <property type="entry name" value="Potassium Channel Kv1.1, Chain A"/>
    <property type="match status" value="1"/>
</dbReference>
<evidence type="ECO:0000256" key="2">
    <source>
        <dbReference type="ARBA" id="ARBA00010846"/>
    </source>
</evidence>
<accession>A0AAQ3SSW3</accession>
<dbReference type="InterPro" id="IPR011333">
    <property type="entry name" value="SKP1/BTB/POZ_sf"/>
</dbReference>
<dbReference type="AlphaFoldDB" id="A0AAQ3SSW3"/>
<gene>
    <name evidence="4" type="ORF">U9M48_009562</name>
    <name evidence="5" type="ORF">U9M48_009563</name>
</gene>
<dbReference type="InterPro" id="IPR045005">
    <property type="entry name" value="BPM1-6"/>
</dbReference>
<name>A0AAQ3SSW3_PASNO</name>
<dbReference type="CDD" id="cd00121">
    <property type="entry name" value="MATH"/>
    <property type="match status" value="1"/>
</dbReference>
<dbReference type="Proteomes" id="UP001341281">
    <property type="component" value="Chromosome 02"/>
</dbReference>
<dbReference type="SUPFAM" id="SSF49599">
    <property type="entry name" value="TRAF domain-like"/>
    <property type="match status" value="1"/>
</dbReference>
<feature type="domain" description="BTB" evidence="3">
    <location>
        <begin position="166"/>
        <end position="232"/>
    </location>
</feature>
<sequence length="343" mass="38288">MLATLDIAPASVAGGVVTSYLIHVDPSTDEWVDIPSFNVGDRYWRMDINYYSNRVSRLVSKSKSTVHMSIDLTLDGRVAKPITAQVTASLLDQDGEPVPDHSVCTGTRDYSQVGHTYGCRLFINKEILEACSVSANCFIVACHVFVYKVSPLFDLPQPQHILDADFDVRFRVGGETFGAHRCVLAARSPVLEAELYKGATAGASCTQIDDMLPEVFASLLWFIYTDCLPPTKDAVEEAMMTEHLLAAADRFSVEELKLICEEKLFRELNHDTAAKILKLAIRHRSSFLREACIDFLEEAPCLEAAMAMDDGLCEHVAKFYPVLLKNMWVYEEDPMQDELAMCL</sequence>
<dbReference type="InterPro" id="IPR002083">
    <property type="entry name" value="MATH/TRAF_dom"/>
</dbReference>
<evidence type="ECO:0000259" key="3">
    <source>
        <dbReference type="PROSITE" id="PS50097"/>
    </source>
</evidence>
<dbReference type="PROSITE" id="PS50097">
    <property type="entry name" value="BTB"/>
    <property type="match status" value="1"/>
</dbReference>
<dbReference type="InterPro" id="IPR000210">
    <property type="entry name" value="BTB/POZ_dom"/>
</dbReference>
<organism evidence="5 6">
    <name type="scientific">Paspalum notatum var. saurae</name>
    <dbReference type="NCBI Taxonomy" id="547442"/>
    <lineage>
        <taxon>Eukaryota</taxon>
        <taxon>Viridiplantae</taxon>
        <taxon>Streptophyta</taxon>
        <taxon>Embryophyta</taxon>
        <taxon>Tracheophyta</taxon>
        <taxon>Spermatophyta</taxon>
        <taxon>Magnoliopsida</taxon>
        <taxon>Liliopsida</taxon>
        <taxon>Poales</taxon>
        <taxon>Poaceae</taxon>
        <taxon>PACMAD clade</taxon>
        <taxon>Panicoideae</taxon>
        <taxon>Andropogonodae</taxon>
        <taxon>Paspaleae</taxon>
        <taxon>Paspalinae</taxon>
        <taxon>Paspalum</taxon>
    </lineage>
</organism>
<dbReference type="SMART" id="SM00225">
    <property type="entry name" value="BTB"/>
    <property type="match status" value="1"/>
</dbReference>